<name>A0A7C5T0Q1_9AQUI</name>
<dbReference type="AlphaFoldDB" id="A0A7C5T0Q1"/>
<comment type="caution">
    <text evidence="1">The sequence shown here is derived from an EMBL/GenBank/DDBJ whole genome shotgun (WGS) entry which is preliminary data.</text>
</comment>
<accession>A0A7C5T0Q1</accession>
<gene>
    <name evidence="1" type="ORF">ENN04_08170</name>
</gene>
<proteinExistence type="predicted"/>
<sequence>MIEKLLEKQNLSRREKLAFFRSMLKREMDVMNEYCVMNLPPEYRAELCHIENIKKLNLARLLQVIEYYDPDFIRILATTDPRVRTFIGYYFDFLKANPYQYEALEHKNLFGNWDFIKYKLRILFPKLTLNEIESFKFKRKEFIDYVMKKTGESRESIEMKLNSATWYESVPYLELKEEMSKLWHPEPIMTDEEWAFIKRHIRGRKNIFIKENGAEKFVYVDVDIPEDELDKYRKDREGLKRLLMERLNIDESGAEQILRKAGWESETIHIIPPVHTDVVLDYGSTQAVEEKVEEERQELYYGNVANFIRHIGGLELETLNYYDLIYEKVEEDVQLILDRIILTHRRVLGKLFGIFYTADPLMAEAILTIDPQRLEFLKELTAKITVKDKKFDLYSNTTAWKIVKQRITSRLPEVSEEDIENFKGKRAEFVKYVSQKTGKQEETVDMILEECGWTKTEEIPPFLRQIGP</sequence>
<dbReference type="EMBL" id="DSAC01000101">
    <property type="protein sequence ID" value="HHO74586.1"/>
    <property type="molecule type" value="Genomic_DNA"/>
</dbReference>
<organism evidence="1">
    <name type="scientific">Thermocrinis ruber</name>
    <dbReference type="NCBI Taxonomy" id="75906"/>
    <lineage>
        <taxon>Bacteria</taxon>
        <taxon>Pseudomonadati</taxon>
        <taxon>Aquificota</taxon>
        <taxon>Aquificia</taxon>
        <taxon>Aquificales</taxon>
        <taxon>Aquificaceae</taxon>
        <taxon>Thermocrinis</taxon>
    </lineage>
</organism>
<protein>
    <submittedName>
        <fullName evidence="1">Uncharacterized protein</fullName>
    </submittedName>
</protein>
<reference evidence="1" key="1">
    <citation type="journal article" date="2020" name="mSystems">
        <title>Genome- and Community-Level Interaction Insights into Carbon Utilization and Element Cycling Functions of Hydrothermarchaeota in Hydrothermal Sediment.</title>
        <authorList>
            <person name="Zhou Z."/>
            <person name="Liu Y."/>
            <person name="Xu W."/>
            <person name="Pan J."/>
            <person name="Luo Z.H."/>
            <person name="Li M."/>
        </authorList>
    </citation>
    <scope>NUCLEOTIDE SEQUENCE [LARGE SCALE GENOMIC DNA]</scope>
    <source>
        <strain evidence="1">SpSt-114</strain>
    </source>
</reference>
<evidence type="ECO:0000313" key="1">
    <source>
        <dbReference type="EMBL" id="HHO74586.1"/>
    </source>
</evidence>